<keyword evidence="3" id="KW-1185">Reference proteome</keyword>
<protein>
    <submittedName>
        <fullName evidence="2">Uncharacterized protein</fullName>
    </submittedName>
</protein>
<dbReference type="AlphaFoldDB" id="A0AAD7MU49"/>
<reference evidence="2" key="1">
    <citation type="submission" date="2023-03" db="EMBL/GenBank/DDBJ databases">
        <title>Massive genome expansion in bonnet fungi (Mycena s.s.) driven by repeated elements and novel gene families across ecological guilds.</title>
        <authorList>
            <consortium name="Lawrence Berkeley National Laboratory"/>
            <person name="Harder C.B."/>
            <person name="Miyauchi S."/>
            <person name="Viragh M."/>
            <person name="Kuo A."/>
            <person name="Thoen E."/>
            <person name="Andreopoulos B."/>
            <person name="Lu D."/>
            <person name="Skrede I."/>
            <person name="Drula E."/>
            <person name="Henrissat B."/>
            <person name="Morin E."/>
            <person name="Kohler A."/>
            <person name="Barry K."/>
            <person name="LaButti K."/>
            <person name="Morin E."/>
            <person name="Salamov A."/>
            <person name="Lipzen A."/>
            <person name="Mereny Z."/>
            <person name="Hegedus B."/>
            <person name="Baldrian P."/>
            <person name="Stursova M."/>
            <person name="Weitz H."/>
            <person name="Taylor A."/>
            <person name="Grigoriev I.V."/>
            <person name="Nagy L.G."/>
            <person name="Martin F."/>
            <person name="Kauserud H."/>
        </authorList>
    </citation>
    <scope>NUCLEOTIDE SEQUENCE</scope>
    <source>
        <strain evidence="2">CBHHK188m</strain>
    </source>
</reference>
<evidence type="ECO:0000313" key="2">
    <source>
        <dbReference type="EMBL" id="KAJ7732733.1"/>
    </source>
</evidence>
<evidence type="ECO:0000256" key="1">
    <source>
        <dbReference type="SAM" id="MobiDB-lite"/>
    </source>
</evidence>
<accession>A0AAD7MU49</accession>
<name>A0AAD7MU49_9AGAR</name>
<sequence length="286" mass="31060">MSFVSVFSGSLRYSDLSSSIGYLPSPVPRPLLFGSTPARYITETSAFLVDLFAPLPAKFYEALLHDRDEERHGSLVRGEYYRLDIAGHIPESLIESYRYYRRIEVCFSLYFFVNVLPSLIQCFSFLRSALILCHIPLSPLRRLSHPLILHCVPLLLPGSEPPPEFHLKDSAPRAADPRTSFSPSRGPPVFGPTLRASPAIKPEPIDTSAFSFPTPGIHVGSEVIEITGTGDVVGAETGSLSAHLERSLSVSASVPPLAALSDGGNTAVGDDDMTGGRDEALLEYMG</sequence>
<dbReference type="Proteomes" id="UP001215280">
    <property type="component" value="Unassembled WGS sequence"/>
</dbReference>
<evidence type="ECO:0000313" key="3">
    <source>
        <dbReference type="Proteomes" id="UP001215280"/>
    </source>
</evidence>
<comment type="caution">
    <text evidence="2">The sequence shown here is derived from an EMBL/GenBank/DDBJ whole genome shotgun (WGS) entry which is preliminary data.</text>
</comment>
<dbReference type="EMBL" id="JARJLG010000173">
    <property type="protein sequence ID" value="KAJ7732733.1"/>
    <property type="molecule type" value="Genomic_DNA"/>
</dbReference>
<feature type="region of interest" description="Disordered" evidence="1">
    <location>
        <begin position="166"/>
        <end position="187"/>
    </location>
</feature>
<organism evidence="2 3">
    <name type="scientific">Mycena maculata</name>
    <dbReference type="NCBI Taxonomy" id="230809"/>
    <lineage>
        <taxon>Eukaryota</taxon>
        <taxon>Fungi</taxon>
        <taxon>Dikarya</taxon>
        <taxon>Basidiomycota</taxon>
        <taxon>Agaricomycotina</taxon>
        <taxon>Agaricomycetes</taxon>
        <taxon>Agaricomycetidae</taxon>
        <taxon>Agaricales</taxon>
        <taxon>Marasmiineae</taxon>
        <taxon>Mycenaceae</taxon>
        <taxon>Mycena</taxon>
    </lineage>
</organism>
<proteinExistence type="predicted"/>
<gene>
    <name evidence="2" type="ORF">DFH07DRAFT_968298</name>
</gene>